<dbReference type="RefSeq" id="WP_141783604.1">
    <property type="nucleotide sequence ID" value="NZ_BAAAIK010000003.1"/>
</dbReference>
<evidence type="ECO:0000313" key="3">
    <source>
        <dbReference type="EMBL" id="TQL49336.1"/>
    </source>
</evidence>
<dbReference type="OrthoDB" id="3196679at2"/>
<dbReference type="Gene3D" id="3.40.960.10">
    <property type="entry name" value="VSR Endonuclease"/>
    <property type="match status" value="1"/>
</dbReference>
<proteinExistence type="predicted"/>
<name>A0A542YMM1_9MICO</name>
<gene>
    <name evidence="3" type="ORF">FB467_0404</name>
</gene>
<feature type="domain" description="Treble clef zinc finger" evidence="2">
    <location>
        <begin position="417"/>
        <end position="472"/>
    </location>
</feature>
<reference evidence="3 4" key="1">
    <citation type="submission" date="2019-06" db="EMBL/GenBank/DDBJ databases">
        <title>Sequencing the genomes of 1000 actinobacteria strains.</title>
        <authorList>
            <person name="Klenk H.-P."/>
        </authorList>
    </citation>
    <scope>NUCLEOTIDE SEQUENCE [LARGE SCALE GENOMIC DNA]</scope>
    <source>
        <strain evidence="3 4">DSM 12335</strain>
    </source>
</reference>
<evidence type="ECO:0000256" key="1">
    <source>
        <dbReference type="SAM" id="MobiDB-lite"/>
    </source>
</evidence>
<feature type="domain" description="Treble clef zinc finger" evidence="2">
    <location>
        <begin position="199"/>
        <end position="251"/>
    </location>
</feature>
<keyword evidence="4" id="KW-1185">Reference proteome</keyword>
<accession>A0A542YMM1</accession>
<evidence type="ECO:0000259" key="2">
    <source>
        <dbReference type="Pfam" id="PF14311"/>
    </source>
</evidence>
<dbReference type="Proteomes" id="UP000319516">
    <property type="component" value="Unassembled WGS sequence"/>
</dbReference>
<organism evidence="3 4">
    <name type="scientific">Ornithinicoccus hortensis</name>
    <dbReference type="NCBI Taxonomy" id="82346"/>
    <lineage>
        <taxon>Bacteria</taxon>
        <taxon>Bacillati</taxon>
        <taxon>Actinomycetota</taxon>
        <taxon>Actinomycetes</taxon>
        <taxon>Micrococcales</taxon>
        <taxon>Intrasporangiaceae</taxon>
        <taxon>Ornithinicoccus</taxon>
    </lineage>
</organism>
<dbReference type="Pfam" id="PF14311">
    <property type="entry name" value="DUF4379"/>
    <property type="match status" value="3"/>
</dbReference>
<comment type="caution">
    <text evidence="3">The sequence shown here is derived from an EMBL/GenBank/DDBJ whole genome shotgun (WGS) entry which is preliminary data.</text>
</comment>
<dbReference type="PANTHER" id="PTHR37317">
    <property type="entry name" value="BLR8090 PROTEIN"/>
    <property type="match status" value="1"/>
</dbReference>
<dbReference type="PANTHER" id="PTHR37317:SF1">
    <property type="entry name" value="ZINC-RIBBON DOMAIN-CONTAINING PROTEIN-RELATED"/>
    <property type="match status" value="1"/>
</dbReference>
<dbReference type="InterPro" id="IPR025487">
    <property type="entry name" value="DUF4379"/>
</dbReference>
<feature type="domain" description="Treble clef zinc finger" evidence="2">
    <location>
        <begin position="349"/>
        <end position="404"/>
    </location>
</feature>
<dbReference type="EMBL" id="VFOP01000001">
    <property type="protein sequence ID" value="TQL49336.1"/>
    <property type="molecule type" value="Genomic_DNA"/>
</dbReference>
<dbReference type="AlphaFoldDB" id="A0A542YMM1"/>
<protein>
    <submittedName>
        <fullName evidence="3">Putative zinc ribbon protein</fullName>
    </submittedName>
</protein>
<evidence type="ECO:0000313" key="4">
    <source>
        <dbReference type="Proteomes" id="UP000319516"/>
    </source>
</evidence>
<feature type="region of interest" description="Disordered" evidence="1">
    <location>
        <begin position="166"/>
        <end position="191"/>
    </location>
</feature>
<feature type="compositionally biased region" description="Polar residues" evidence="1">
    <location>
        <begin position="166"/>
        <end position="183"/>
    </location>
</feature>
<sequence length="611" mass="68024">MARETQECSEAGCRRPAVFRTRTKPTWCDEHITAIFQTGGLEPLEPFEGPKKWRLTRCLACGCEAHYRFEYVIDQNGIGVATCRACYWRKWAADQRGLMEGFADLTPPSVAVAKEFVEQHGFKYLGPLTEPSLRDDPHRTRCLHCGRIAAQRLGDVGWGCQCQTNPRRAAQTSDSPGTRQPGTKPTKDLLKDSGLPVLTWWDHEVNDDTDWNTATVKARREVGWKCPECDLRFSARILDMTGYPSCPTCSVRRKAEWQAEYARLKVTPVADVPELAAAWADDADPTLVTVAGGGMTLRRFRCPAGHHPRITPLSFLRNGCPSCKGNETRTARLQAVAADPGAHAMNREIASQWHTAKNGSLKLETTSPGSRKTVWWKSWECGHSWQASPAEREKGQRLRCPECRTILDSIAYHFPEIADEWSPDNPLTAWQVRPSGSTAFTPVWVCSNNFHHTWTATLSSRAAGSGCPECREAGKSKVELAHHESAVRVFGAASSGQAVADEAFTHGARWLVDITTVNSTGLQLAIEYDGAYWHADKATIDTAKSLDLLAAGWAVVRLREYPLPTLNIDHPFYTELVVHATAPDPDAVMRRVEQWTASLHPDVGHVRRDHR</sequence>